<dbReference type="Pfam" id="PF00176">
    <property type="entry name" value="SNF2-rel_dom"/>
    <property type="match status" value="1"/>
</dbReference>
<evidence type="ECO:0000259" key="6">
    <source>
        <dbReference type="PROSITE" id="PS51194"/>
    </source>
</evidence>
<dbReference type="InterPro" id="IPR014001">
    <property type="entry name" value="Helicase_ATP-bd"/>
</dbReference>
<comment type="caution">
    <text evidence="7">The sequence shown here is derived from an EMBL/GenBank/DDBJ whole genome shotgun (WGS) entry which is preliminary data.</text>
</comment>
<sequence>MNPLRGIETSQPHYLFLITPYSSMTHTFTPGSIVSCRNRQWVVIPEENQDLICLCPLSGNEEEKIGIYQHLNLETIETATFPQPSTNSIKDHTAAILLMDAARHLLRSGAGPFRCLGRLSLRPRPYQLVPLLMALRLETVRLLIADDVGIGKTIEAGLIARELLDRREIKRIAVLCPPHLCDQWQKELREKFHINAVVIRSGTASKLERAIPNNSHVFSYYPHIIVSLDYAKAQRRRASFITHCPDLVIVDEAHTCTSPGSKSASQQQRHQLIQQIAEKTHQHLLLLTATPHSGIEESFLSLLGLVKPEFEQLTLDKLTEKERDKLASHFIQRRRADVKLWLGNETPFPQRQCEEKPYKLSKEYKQLFQEVYNFARGLVKTTTKEMTYIQRRGRYWSALALIRCVMSSPAAAVATLSRQVSKLADSTLPGDLDEDLMNSYVYDPTDQEQAVDASPTIVIEQSQQTYSEADKPKLRTFVQQASKLQGEKDEKLQACIAHIQTLLANNHNPIIWCRYVATANYLADALKQKLEKKGSPQKQLRVIAITGELSEDEREIRLQELKSYNQRILVATDCLSEGVNLQSHFSAVIHYDLPWNPNRLEQREGRIDRYGQTAPQVKSCLIYGQDNPVDGAVLEVLIRKAVQIHKTLGITVPVPMDSTTVSEAVFKSLFDRTTDAVQLSLLDLSDEGECAVEQIHKQWDKAVEREKISRTRFAQRAIKPREVEQELIESDQILGSEEDVARFVKNASHGLSCSLIQKKQAWLLPTIPSFLQPTLGNQPRLITFTTPASEDVEYVGRNHPLVEGLARYILEQALANTKDPIAARCGFTTTDTVAKRTTLLLLRLRHLLNTTTKNPHKSPPKSLLAEECMVVGFTGPPWNPSWLPPQEAKTLLEQTNPVSDAPEKIKKQEIQELLHRIHELTPDLEKLAKERSHCLLESHRRVRKITQEGKIEIQPQTPMDLLGVYILQPGKGKSH</sequence>
<accession>A0AA43H0K3</accession>
<proteinExistence type="predicted"/>
<evidence type="ECO:0000256" key="4">
    <source>
        <dbReference type="ARBA" id="ARBA00022840"/>
    </source>
</evidence>
<dbReference type="Gene3D" id="3.40.50.10810">
    <property type="entry name" value="Tandem AAA-ATPase domain"/>
    <property type="match status" value="1"/>
</dbReference>
<evidence type="ECO:0000313" key="8">
    <source>
        <dbReference type="Proteomes" id="UP001159370"/>
    </source>
</evidence>
<dbReference type="EMBL" id="JANQDL010000097">
    <property type="protein sequence ID" value="MDH6064944.1"/>
    <property type="molecule type" value="Genomic_DNA"/>
</dbReference>
<dbReference type="Proteomes" id="UP001159370">
    <property type="component" value="Unassembled WGS sequence"/>
</dbReference>
<dbReference type="InterPro" id="IPR001650">
    <property type="entry name" value="Helicase_C-like"/>
</dbReference>
<feature type="domain" description="Helicase ATP-binding" evidence="5">
    <location>
        <begin position="133"/>
        <end position="309"/>
    </location>
</feature>
<dbReference type="AlphaFoldDB" id="A0AA43H0K3"/>
<dbReference type="GO" id="GO:0004386">
    <property type="term" value="F:helicase activity"/>
    <property type="evidence" value="ECO:0007669"/>
    <property type="project" value="UniProtKB-KW"/>
</dbReference>
<keyword evidence="4" id="KW-0067">ATP-binding</keyword>
<dbReference type="Pfam" id="PF00271">
    <property type="entry name" value="Helicase_C"/>
    <property type="match status" value="1"/>
</dbReference>
<evidence type="ECO:0000256" key="2">
    <source>
        <dbReference type="ARBA" id="ARBA00022801"/>
    </source>
</evidence>
<gene>
    <name evidence="7" type="ORF">NWP23_14525</name>
</gene>
<keyword evidence="2" id="KW-0378">Hydrolase</keyword>
<dbReference type="InterPro" id="IPR057342">
    <property type="entry name" value="DEXDc_RapA"/>
</dbReference>
<dbReference type="PANTHER" id="PTHR45766">
    <property type="entry name" value="DNA ANNEALING HELICASE AND ENDONUCLEASE ZRANB3 FAMILY MEMBER"/>
    <property type="match status" value="1"/>
</dbReference>
<dbReference type="CDD" id="cd18793">
    <property type="entry name" value="SF2_C_SNF"/>
    <property type="match status" value="1"/>
</dbReference>
<organism evidence="7 8">
    <name type="scientific">Umezakia ovalisporum FSS-62</name>
    <dbReference type="NCBI Taxonomy" id="2971776"/>
    <lineage>
        <taxon>Bacteria</taxon>
        <taxon>Bacillati</taxon>
        <taxon>Cyanobacteriota</taxon>
        <taxon>Cyanophyceae</taxon>
        <taxon>Nostocales</taxon>
        <taxon>Nodulariaceae</taxon>
        <taxon>Umezakia</taxon>
    </lineage>
</organism>
<dbReference type="InterPro" id="IPR027417">
    <property type="entry name" value="P-loop_NTPase"/>
</dbReference>
<keyword evidence="3 7" id="KW-0347">Helicase</keyword>
<dbReference type="SMART" id="SM00487">
    <property type="entry name" value="DEXDc"/>
    <property type="match status" value="1"/>
</dbReference>
<evidence type="ECO:0000256" key="3">
    <source>
        <dbReference type="ARBA" id="ARBA00022806"/>
    </source>
</evidence>
<dbReference type="InterPro" id="IPR049730">
    <property type="entry name" value="SNF2/RAD54-like_C"/>
</dbReference>
<dbReference type="PROSITE" id="PS51194">
    <property type="entry name" value="HELICASE_CTER"/>
    <property type="match status" value="1"/>
</dbReference>
<dbReference type="SMART" id="SM00490">
    <property type="entry name" value="HELICc"/>
    <property type="match status" value="1"/>
</dbReference>
<dbReference type="InterPro" id="IPR000330">
    <property type="entry name" value="SNF2_N"/>
</dbReference>
<protein>
    <submittedName>
        <fullName evidence="7">DEAD/DEAH box helicase</fullName>
    </submittedName>
</protein>
<reference evidence="7 8" key="1">
    <citation type="journal article" date="2023" name="J. Phycol.">
        <title>Chrysosporum ovalisporum is synonymous with the true-branching cyanobacterium Umezakia natans (Nostocales/Aphanizomenonaceae).</title>
        <authorList>
            <person name="McGregor G.B."/>
            <person name="Sendall B.C."/>
            <person name="Niiyama Y."/>
            <person name="Tuji A."/>
            <person name="Willis A."/>
        </authorList>
    </citation>
    <scope>NUCLEOTIDE SEQUENCE [LARGE SCALE GENOMIC DNA]</scope>
    <source>
        <strain evidence="7 8">FSS-62</strain>
    </source>
</reference>
<dbReference type="GO" id="GO:0005524">
    <property type="term" value="F:ATP binding"/>
    <property type="evidence" value="ECO:0007669"/>
    <property type="project" value="UniProtKB-KW"/>
</dbReference>
<evidence type="ECO:0000256" key="1">
    <source>
        <dbReference type="ARBA" id="ARBA00022741"/>
    </source>
</evidence>
<dbReference type="CDD" id="cd18011">
    <property type="entry name" value="DEXDc_RapA"/>
    <property type="match status" value="1"/>
</dbReference>
<evidence type="ECO:0000313" key="7">
    <source>
        <dbReference type="EMBL" id="MDH6064944.1"/>
    </source>
</evidence>
<dbReference type="InterPro" id="IPR038718">
    <property type="entry name" value="SNF2-like_sf"/>
</dbReference>
<dbReference type="PROSITE" id="PS51192">
    <property type="entry name" value="HELICASE_ATP_BIND_1"/>
    <property type="match status" value="1"/>
</dbReference>
<name>A0AA43H0K3_9CYAN</name>
<dbReference type="GO" id="GO:0016787">
    <property type="term" value="F:hydrolase activity"/>
    <property type="evidence" value="ECO:0007669"/>
    <property type="project" value="UniProtKB-KW"/>
</dbReference>
<dbReference type="SUPFAM" id="SSF52540">
    <property type="entry name" value="P-loop containing nucleoside triphosphate hydrolases"/>
    <property type="match status" value="1"/>
</dbReference>
<dbReference type="PANTHER" id="PTHR45766:SF6">
    <property type="entry name" value="SWI_SNF-RELATED MATRIX-ASSOCIATED ACTIN-DEPENDENT REGULATOR OF CHROMATIN SUBFAMILY A-LIKE PROTEIN 1"/>
    <property type="match status" value="1"/>
</dbReference>
<evidence type="ECO:0000259" key="5">
    <source>
        <dbReference type="PROSITE" id="PS51192"/>
    </source>
</evidence>
<keyword evidence="1" id="KW-0547">Nucleotide-binding</keyword>
<dbReference type="RefSeq" id="WP_280700897.1">
    <property type="nucleotide sequence ID" value="NZ_JANQDL010000097.1"/>
</dbReference>
<feature type="domain" description="Helicase C-terminal" evidence="6">
    <location>
        <begin position="498"/>
        <end position="660"/>
    </location>
</feature>
<dbReference type="Gene3D" id="3.40.50.300">
    <property type="entry name" value="P-loop containing nucleotide triphosphate hydrolases"/>
    <property type="match status" value="1"/>
</dbReference>